<dbReference type="Proteomes" id="UP000182121">
    <property type="component" value="Unassembled WGS sequence"/>
</dbReference>
<protein>
    <submittedName>
        <fullName evidence="1">Uncharacterized protein</fullName>
    </submittedName>
</protein>
<comment type="caution">
    <text evidence="1">The sequence shown here is derived from an EMBL/GenBank/DDBJ whole genome shotgun (WGS) entry which is preliminary data.</text>
</comment>
<organism evidence="1 2">
    <name type="scientific">Enterocloster clostridioformis</name>
    <dbReference type="NCBI Taxonomy" id="1531"/>
    <lineage>
        <taxon>Bacteria</taxon>
        <taxon>Bacillati</taxon>
        <taxon>Bacillota</taxon>
        <taxon>Clostridia</taxon>
        <taxon>Lachnospirales</taxon>
        <taxon>Lachnospiraceae</taxon>
        <taxon>Enterocloster</taxon>
    </lineage>
</organism>
<name>A0A1I0K495_9FIRM</name>
<sequence length="235" mass="25396">MKAIIHSSGGADLDVITAAASDVRKGKVIVDRDGNPLTGTMAEKGAATYYGQNYDQVIAANQYLTGNQTIAGDGNLQPWNIKRGVTIFGRAGTFEGWLDLYYNIFLDGNTSGINYNGLYTDYVNVGNTISFKANASQNARKGVAFSSPVSFSSYGRLYVRYSSDVSLTVGVVKQGADYGSWEVSTSDSYSIDSNVREVALDIFGITRRPVVFIGISGYFPTYSASIHRIILGRPL</sequence>
<dbReference type="EMBL" id="FOIO01000089">
    <property type="protein sequence ID" value="SEU18511.1"/>
    <property type="molecule type" value="Genomic_DNA"/>
</dbReference>
<dbReference type="RefSeq" id="WP_074664400.1">
    <property type="nucleotide sequence ID" value="NZ_FOIO01000089.1"/>
</dbReference>
<dbReference type="AlphaFoldDB" id="A0A1I0K495"/>
<gene>
    <name evidence="1" type="ORF">SAMN05216521_108916</name>
</gene>
<proteinExistence type="predicted"/>
<reference evidence="1 2" key="1">
    <citation type="submission" date="2016-10" db="EMBL/GenBank/DDBJ databases">
        <authorList>
            <person name="Varghese N."/>
            <person name="Submissions S."/>
        </authorList>
    </citation>
    <scope>NUCLEOTIDE SEQUENCE [LARGE SCALE GENOMIC DNA]</scope>
    <source>
        <strain evidence="1 2">NLAE-zl-C196</strain>
    </source>
</reference>
<evidence type="ECO:0000313" key="1">
    <source>
        <dbReference type="EMBL" id="SEU18511.1"/>
    </source>
</evidence>
<accession>A0A1I0K495</accession>
<evidence type="ECO:0000313" key="2">
    <source>
        <dbReference type="Proteomes" id="UP000182121"/>
    </source>
</evidence>